<evidence type="ECO:0000313" key="15">
    <source>
        <dbReference type="Proteomes" id="UP000191285"/>
    </source>
</evidence>
<dbReference type="Pfam" id="PF05891">
    <property type="entry name" value="Methyltransf_PK"/>
    <property type="match status" value="1"/>
</dbReference>
<comment type="caution">
    <text evidence="14">The sequence shown here is derived from an EMBL/GenBank/DDBJ whole genome shotgun (WGS) entry which is preliminary data.</text>
</comment>
<keyword evidence="2" id="KW-0489">Methyltransferase</keyword>
<sequence length="250" mass="27792">MASNSETPRDPTLDPLNTVPADSKINHEASINYWSSLPSTNSNMLGMLGTYPWYTRIELQGSKNFLQKVRRLLPALSSTTKFKLGVDCGAGVGRVTEGFLSQVCEVIDAVEPVSKFTDVLSKSALKSNGTIGDIYTVGLENWFPEKKYDLIWIQWCIGHLTDAQLIEFLGRCRESLTENGLVVLKENLSTDPSGQDMYDEVDSSVTRTDTKFKHIFNAAGMDVIKSEIQTGFPKQFKLLPVKSFALRPKS</sequence>
<dbReference type="SUPFAM" id="SSF53335">
    <property type="entry name" value="S-adenosyl-L-methionine-dependent methyltransferases"/>
    <property type="match status" value="1"/>
</dbReference>
<reference evidence="15" key="1">
    <citation type="journal article" date="2017" name="Nat. Microbiol.">
        <title>Global analysis of biosynthetic gene clusters reveals vast potential of secondary metabolite production in Penicillium species.</title>
        <authorList>
            <person name="Nielsen J.C."/>
            <person name="Grijseels S."/>
            <person name="Prigent S."/>
            <person name="Ji B."/>
            <person name="Dainat J."/>
            <person name="Nielsen K.F."/>
            <person name="Frisvad J.C."/>
            <person name="Workman M."/>
            <person name="Nielsen J."/>
        </authorList>
    </citation>
    <scope>NUCLEOTIDE SEQUENCE [LARGE SCALE GENOMIC DNA]</scope>
    <source>
        <strain evidence="15">IBT 24891</strain>
    </source>
</reference>
<evidence type="ECO:0000256" key="7">
    <source>
        <dbReference type="ARBA" id="ARBA00043129"/>
    </source>
</evidence>
<keyword evidence="15" id="KW-1185">Reference proteome</keyword>
<dbReference type="Proteomes" id="UP000191285">
    <property type="component" value="Unassembled WGS sequence"/>
</dbReference>
<dbReference type="EMBL" id="MLKD01000026">
    <property type="protein sequence ID" value="OQE15889.1"/>
    <property type="molecule type" value="Genomic_DNA"/>
</dbReference>
<gene>
    <name evidence="14" type="ORF">PENSTE_c026G09619</name>
</gene>
<evidence type="ECO:0000256" key="11">
    <source>
        <dbReference type="ARBA" id="ARBA00082558"/>
    </source>
</evidence>
<evidence type="ECO:0000256" key="6">
    <source>
        <dbReference type="ARBA" id="ARBA00039449"/>
    </source>
</evidence>
<accession>A0A1V6SQE5</accession>
<organism evidence="14 15">
    <name type="scientific">Penicillium steckii</name>
    <dbReference type="NCBI Taxonomy" id="303698"/>
    <lineage>
        <taxon>Eukaryota</taxon>
        <taxon>Fungi</taxon>
        <taxon>Dikarya</taxon>
        <taxon>Ascomycota</taxon>
        <taxon>Pezizomycotina</taxon>
        <taxon>Eurotiomycetes</taxon>
        <taxon>Eurotiomycetidae</taxon>
        <taxon>Eurotiales</taxon>
        <taxon>Aspergillaceae</taxon>
        <taxon>Penicillium</taxon>
    </lineage>
</organism>
<feature type="binding site" evidence="12">
    <location>
        <position position="154"/>
    </location>
    <ligand>
        <name>S-adenosyl-L-methionine</name>
        <dbReference type="ChEBI" id="CHEBI:59789"/>
    </ligand>
</feature>
<evidence type="ECO:0000256" key="5">
    <source>
        <dbReference type="ARBA" id="ARBA00039112"/>
    </source>
</evidence>
<evidence type="ECO:0000256" key="1">
    <source>
        <dbReference type="ARBA" id="ARBA00009059"/>
    </source>
</evidence>
<dbReference type="AlphaFoldDB" id="A0A1V6SQE5"/>
<evidence type="ECO:0000256" key="4">
    <source>
        <dbReference type="ARBA" id="ARBA00022691"/>
    </source>
</evidence>
<name>A0A1V6SQE5_9EURO</name>
<keyword evidence="4 12" id="KW-0949">S-adenosyl-L-methionine</keyword>
<comment type="similarity">
    <text evidence="1">Belongs to the methyltransferase superfamily. NTM1 family.</text>
</comment>
<dbReference type="GO" id="GO:0005737">
    <property type="term" value="C:cytoplasm"/>
    <property type="evidence" value="ECO:0007669"/>
    <property type="project" value="TreeGrafter"/>
</dbReference>
<dbReference type="STRING" id="303698.A0A1V6SQE5"/>
<evidence type="ECO:0000256" key="10">
    <source>
        <dbReference type="ARBA" id="ARBA00048167"/>
    </source>
</evidence>
<evidence type="ECO:0000256" key="3">
    <source>
        <dbReference type="ARBA" id="ARBA00022679"/>
    </source>
</evidence>
<evidence type="ECO:0000256" key="2">
    <source>
        <dbReference type="ARBA" id="ARBA00022603"/>
    </source>
</evidence>
<dbReference type="FunFam" id="3.40.50.150:FF:000025">
    <property type="entry name" value="N-terminal Xaa-Pro-Lys N-methyltransferase 1"/>
    <property type="match status" value="1"/>
</dbReference>
<dbReference type="InterPro" id="IPR008576">
    <property type="entry name" value="MeTrfase_NTM1"/>
</dbReference>
<evidence type="ECO:0000256" key="8">
    <source>
        <dbReference type="ARBA" id="ARBA00047306"/>
    </source>
</evidence>
<feature type="binding site" evidence="12">
    <location>
        <position position="89"/>
    </location>
    <ligand>
        <name>S-adenosyl-L-methionine</name>
        <dbReference type="ChEBI" id="CHEBI:59789"/>
    </ligand>
</feature>
<dbReference type="GO" id="GO:0071885">
    <property type="term" value="F:N-terminal protein N-methyltransferase activity"/>
    <property type="evidence" value="ECO:0007669"/>
    <property type="project" value="UniProtKB-EC"/>
</dbReference>
<comment type="catalytic activity">
    <reaction evidence="8">
        <text>N-terminal L-seryl-L-prolyl-L-lysyl-[protein] + 3 S-adenosyl-L-methionine = N-terminal N,N,N-trimethyl-L-seryl-L-prolyl-L-lysyl-[protein] + 3 S-adenosyl-L-homocysteine + 3 H(+)</text>
        <dbReference type="Rhea" id="RHEA:54724"/>
        <dbReference type="Rhea" id="RHEA-COMP:13789"/>
        <dbReference type="Rhea" id="RHEA-COMP:13973"/>
        <dbReference type="ChEBI" id="CHEBI:15378"/>
        <dbReference type="ChEBI" id="CHEBI:57856"/>
        <dbReference type="ChEBI" id="CHEBI:59789"/>
        <dbReference type="ChEBI" id="CHEBI:138061"/>
        <dbReference type="ChEBI" id="CHEBI:138317"/>
        <dbReference type="EC" id="2.1.1.244"/>
    </reaction>
</comment>
<dbReference type="PANTHER" id="PTHR12753">
    <property type="entry name" value="AD-003 - RELATED"/>
    <property type="match status" value="1"/>
</dbReference>
<protein>
    <recommendedName>
        <fullName evidence="6">Alpha N-terminal protein methyltransferase 1</fullName>
        <ecNumber evidence="5">2.1.1.244</ecNumber>
    </recommendedName>
    <alternativeName>
        <fullName evidence="11">Translation associated element 1</fullName>
    </alternativeName>
    <alternativeName>
        <fullName evidence="7">X-Pro-Lys N-terminal protein methyltransferase 1</fullName>
    </alternativeName>
</protein>
<proteinExistence type="inferred from homology"/>
<keyword evidence="3" id="KW-0808">Transferase</keyword>
<comment type="catalytic activity">
    <reaction evidence="9">
        <text>N-terminal L-prolyl-L-prolyl-L-lysyl-[protein] + 2 S-adenosyl-L-methionine = N-terminal N,N-dimethyl-L-prolyl-L-prolyl-L-lysyl-[protein] + 2 S-adenosyl-L-homocysteine + 2 H(+)</text>
        <dbReference type="Rhea" id="RHEA:54736"/>
        <dbReference type="Rhea" id="RHEA-COMP:13787"/>
        <dbReference type="Rhea" id="RHEA-COMP:13974"/>
        <dbReference type="ChEBI" id="CHEBI:15378"/>
        <dbReference type="ChEBI" id="CHEBI:57856"/>
        <dbReference type="ChEBI" id="CHEBI:59789"/>
        <dbReference type="ChEBI" id="CHEBI:138059"/>
        <dbReference type="ChEBI" id="CHEBI:138318"/>
        <dbReference type="EC" id="2.1.1.244"/>
    </reaction>
</comment>
<dbReference type="PIRSF" id="PIRSF016958">
    <property type="entry name" value="DUF858_MeTrfase_lik"/>
    <property type="match status" value="1"/>
</dbReference>
<dbReference type="PANTHER" id="PTHR12753:SF0">
    <property type="entry name" value="ALPHA N-TERMINAL PROTEIN METHYLTRANSFERASE 1"/>
    <property type="match status" value="1"/>
</dbReference>
<evidence type="ECO:0000256" key="13">
    <source>
        <dbReference type="SAM" id="MobiDB-lite"/>
    </source>
</evidence>
<dbReference type="InterPro" id="IPR029063">
    <property type="entry name" value="SAM-dependent_MTases_sf"/>
</dbReference>
<dbReference type="OrthoDB" id="1298661at2759"/>
<evidence type="ECO:0000256" key="12">
    <source>
        <dbReference type="PIRSR" id="PIRSR016958-1"/>
    </source>
</evidence>
<dbReference type="Gene3D" id="3.40.50.150">
    <property type="entry name" value="Vaccinia Virus protein VP39"/>
    <property type="match status" value="1"/>
</dbReference>
<evidence type="ECO:0000256" key="9">
    <source>
        <dbReference type="ARBA" id="ARBA00047885"/>
    </source>
</evidence>
<dbReference type="CDD" id="cd02440">
    <property type="entry name" value="AdoMet_MTases"/>
    <property type="match status" value="1"/>
</dbReference>
<feature type="binding site" evidence="12">
    <location>
        <position position="94"/>
    </location>
    <ligand>
        <name>S-adenosyl-L-methionine</name>
        <dbReference type="ChEBI" id="CHEBI:59789"/>
    </ligand>
</feature>
<feature type="region of interest" description="Disordered" evidence="13">
    <location>
        <begin position="1"/>
        <end position="20"/>
    </location>
</feature>
<dbReference type="EC" id="2.1.1.244" evidence="5"/>
<evidence type="ECO:0000313" key="14">
    <source>
        <dbReference type="EMBL" id="OQE15889.1"/>
    </source>
</evidence>
<comment type="catalytic activity">
    <reaction evidence="10">
        <text>N-terminal L-alanyl-L-prolyl-L-lysyl-[protein] + 3 S-adenosyl-L-methionine = N-terminal N,N,N-trimethyl-L-alanyl-L-prolyl-L-lysyl-[protein] + 3 S-adenosyl-L-homocysteine + 3 H(+)</text>
        <dbReference type="Rhea" id="RHEA:54712"/>
        <dbReference type="Rhea" id="RHEA-COMP:13785"/>
        <dbReference type="Rhea" id="RHEA-COMP:13971"/>
        <dbReference type="ChEBI" id="CHEBI:15378"/>
        <dbReference type="ChEBI" id="CHEBI:57856"/>
        <dbReference type="ChEBI" id="CHEBI:59789"/>
        <dbReference type="ChEBI" id="CHEBI:138057"/>
        <dbReference type="ChEBI" id="CHEBI:138315"/>
        <dbReference type="EC" id="2.1.1.244"/>
    </reaction>
</comment>
<dbReference type="GO" id="GO:0032259">
    <property type="term" value="P:methylation"/>
    <property type="evidence" value="ECO:0007669"/>
    <property type="project" value="UniProtKB-KW"/>
</dbReference>